<gene>
    <name evidence="2" type="ORF">FPHYL_526</name>
</gene>
<accession>A0A8H5KBQ8</accession>
<dbReference type="EMBL" id="JAAOAQ010000015">
    <property type="protein sequence ID" value="KAF5571350.1"/>
    <property type="molecule type" value="Genomic_DNA"/>
</dbReference>
<evidence type="ECO:0000313" key="3">
    <source>
        <dbReference type="Proteomes" id="UP000582016"/>
    </source>
</evidence>
<proteinExistence type="predicted"/>
<protein>
    <submittedName>
        <fullName evidence="2">Uncharacterized protein</fullName>
    </submittedName>
</protein>
<dbReference type="Proteomes" id="UP000582016">
    <property type="component" value="Unassembled WGS sequence"/>
</dbReference>
<evidence type="ECO:0000256" key="1">
    <source>
        <dbReference type="SAM" id="MobiDB-lite"/>
    </source>
</evidence>
<comment type="caution">
    <text evidence="2">The sequence shown here is derived from an EMBL/GenBank/DDBJ whole genome shotgun (WGS) entry which is preliminary data.</text>
</comment>
<evidence type="ECO:0000313" key="2">
    <source>
        <dbReference type="EMBL" id="KAF5571350.1"/>
    </source>
</evidence>
<keyword evidence="3" id="KW-1185">Reference proteome</keyword>
<sequence>MLRLCPADKDVPTHASFGIQIAHNRQITVGTRFEPLSFRFGLQFQSGCGLREQEIASLRQLVMGLVDHVAFRGIHKNLRFLSRVLQACDVELQQSPESFRAVKILQRPWYQDSLPPLDSAIDAANVPYRVVGPEPRHDEQQRTPQAYKVNEKEGTTPGKTSQLFQSVGDIKARGRLSLETCRSSWPTRPAAQLSDGGGLLITPGSRSLERRTSPTLLVWSHLCTVETNRDPLQTVATVSAAQMYTSSQAAGVTLKGLSASAMQSTVPCAHDAQSKLKPKHLYAGCGLVFKKRQPTSPSTSWSLVMSPVIIISLSFQASVRGMPGFGRWPEMAQYSRRLVEQDDKLRSNTARGVDHHDPSVCVSSLDTDHKIQAFNFWCHAAASNSYYAGDVDVKDV</sequence>
<name>A0A8H5KBQ8_9HYPO</name>
<feature type="region of interest" description="Disordered" evidence="1">
    <location>
        <begin position="133"/>
        <end position="161"/>
    </location>
</feature>
<dbReference type="AlphaFoldDB" id="A0A8H5KBQ8"/>
<reference evidence="2 3" key="1">
    <citation type="submission" date="2020-05" db="EMBL/GenBank/DDBJ databases">
        <title>Identification and distribution of gene clusters putatively required for synthesis of sphingolipid metabolism inhibitors in phylogenetically diverse species of the filamentous fungus Fusarium.</title>
        <authorList>
            <person name="Kim H.-S."/>
            <person name="Busman M."/>
            <person name="Brown D.W."/>
            <person name="Divon H."/>
            <person name="Uhlig S."/>
            <person name="Proctor R.H."/>
        </authorList>
    </citation>
    <scope>NUCLEOTIDE SEQUENCE [LARGE SCALE GENOMIC DNA]</scope>
    <source>
        <strain evidence="2 3">NRRL 13617</strain>
    </source>
</reference>
<organism evidence="2 3">
    <name type="scientific">Fusarium phyllophilum</name>
    <dbReference type="NCBI Taxonomy" id="47803"/>
    <lineage>
        <taxon>Eukaryota</taxon>
        <taxon>Fungi</taxon>
        <taxon>Dikarya</taxon>
        <taxon>Ascomycota</taxon>
        <taxon>Pezizomycotina</taxon>
        <taxon>Sordariomycetes</taxon>
        <taxon>Hypocreomycetidae</taxon>
        <taxon>Hypocreales</taxon>
        <taxon>Nectriaceae</taxon>
        <taxon>Fusarium</taxon>
        <taxon>Fusarium fujikuroi species complex</taxon>
    </lineage>
</organism>